<feature type="region of interest" description="Disordered" evidence="1">
    <location>
        <begin position="400"/>
        <end position="465"/>
    </location>
</feature>
<keyword evidence="2" id="KW-0812">Transmembrane</keyword>
<dbReference type="RefSeq" id="WP_053605249.1">
    <property type="nucleotide sequence ID" value="NZ_CP012600.1"/>
</dbReference>
<evidence type="ECO:0000256" key="2">
    <source>
        <dbReference type="SAM" id="Phobius"/>
    </source>
</evidence>
<dbReference type="InterPro" id="IPR053154">
    <property type="entry name" value="c-di-AMP_regulator"/>
</dbReference>
<evidence type="ECO:0000313" key="4">
    <source>
        <dbReference type="Proteomes" id="UP000067625"/>
    </source>
</evidence>
<keyword evidence="2" id="KW-0472">Membrane</keyword>
<feature type="compositionally biased region" description="Basic and acidic residues" evidence="1">
    <location>
        <begin position="425"/>
        <end position="436"/>
    </location>
</feature>
<sequence length="465" mass="51220">MDKFLNTPWAVRIIALLLAIMLFISVSIEKQPDFKKPGEQLFQEEQPTTEEATLTNIPVNTYFDEENLVVTGVPQTVNVTLKGSTSAVTTARQTKDFEIYADLEGLSTGSHRVVLKARNVNEDLDVSINPSVTTVTIQEKTTENFPVEVDFFNQNKMAGGYTPEQPIVSPKNVKVTGAKEVIDNISVIKAGVDLEGVDKTLEKQTKVTVYDSDGNILPVDVEPAVVDITVPVTSPSKKVPLKINRTGKLPEGTSISSVETNPSEVTIYGPQDVLDSIEFIDGVDLDLSKIKDNTVQEVDIPLPDGVKSASPDKVKLNVKVEKEKEKELNNVSIKPVGLKNDQNLEFLDPDTSQLSLLAKGSTEEIDQLQPSDIELYVDVSNLNEGEHDVNIEVNGPQNITWTMPKERAKVKITSKESENEEENKDENKDETNKNTDDGSNPDSKTNTEPDKKQDIDSEKPDTSNT</sequence>
<dbReference type="AlphaFoldDB" id="A0A0M5JCA2"/>
<feature type="transmembrane region" description="Helical" evidence="2">
    <location>
        <begin position="9"/>
        <end position="28"/>
    </location>
</feature>
<name>A0A0M5JCA2_9BACI</name>
<evidence type="ECO:0000256" key="1">
    <source>
        <dbReference type="SAM" id="MobiDB-lite"/>
    </source>
</evidence>
<dbReference type="EMBL" id="CP012600">
    <property type="protein sequence ID" value="ALC83407.1"/>
    <property type="molecule type" value="Genomic_DNA"/>
</dbReference>
<dbReference type="OrthoDB" id="2960905at2"/>
<protein>
    <submittedName>
        <fullName evidence="3">YbbR-like domain-containing protein YbbR</fullName>
    </submittedName>
</protein>
<reference evidence="3 4" key="2">
    <citation type="journal article" date="2016" name="Int. J. Syst. Evol. Microbiol.">
        <title>Bacillus gobiensis sp. nov., isolated from a soil sample.</title>
        <authorList>
            <person name="Liu B."/>
            <person name="Liu G.H."/>
            <person name="Cetin S."/>
            <person name="Schumann P."/>
            <person name="Pan Z.Z."/>
            <person name="Chen Q.Q."/>
        </authorList>
    </citation>
    <scope>NUCLEOTIDE SEQUENCE [LARGE SCALE GENOMIC DNA]</scope>
    <source>
        <strain evidence="3 4">FJAT-4402</strain>
    </source>
</reference>
<organism evidence="3 4">
    <name type="scientific">Bacillus gobiensis</name>
    <dbReference type="NCBI Taxonomy" id="1441095"/>
    <lineage>
        <taxon>Bacteria</taxon>
        <taxon>Bacillati</taxon>
        <taxon>Bacillota</taxon>
        <taxon>Bacilli</taxon>
        <taxon>Bacillales</taxon>
        <taxon>Bacillaceae</taxon>
        <taxon>Bacillus</taxon>
    </lineage>
</organism>
<proteinExistence type="predicted"/>
<feature type="compositionally biased region" description="Basic and acidic residues" evidence="1">
    <location>
        <begin position="404"/>
        <end position="417"/>
    </location>
</feature>
<dbReference type="Gene3D" id="2.170.120.30">
    <property type="match status" value="2"/>
</dbReference>
<dbReference type="Gene3D" id="2.170.120.40">
    <property type="entry name" value="YbbR-like domain"/>
    <property type="match status" value="2"/>
</dbReference>
<feature type="compositionally biased region" description="Basic and acidic residues" evidence="1">
    <location>
        <begin position="445"/>
        <end position="465"/>
    </location>
</feature>
<evidence type="ECO:0000313" key="3">
    <source>
        <dbReference type="EMBL" id="ALC83407.1"/>
    </source>
</evidence>
<dbReference type="Pfam" id="PF07949">
    <property type="entry name" value="YbbR"/>
    <property type="match status" value="3"/>
</dbReference>
<dbReference type="InterPro" id="IPR012505">
    <property type="entry name" value="YbbR"/>
</dbReference>
<dbReference type="PANTHER" id="PTHR37804:SF1">
    <property type="entry name" value="CDAA REGULATORY PROTEIN CDAR"/>
    <property type="match status" value="1"/>
</dbReference>
<keyword evidence="4" id="KW-1185">Reference proteome</keyword>
<dbReference type="PANTHER" id="PTHR37804">
    <property type="entry name" value="CDAA REGULATORY PROTEIN CDAR"/>
    <property type="match status" value="1"/>
</dbReference>
<dbReference type="PATRIC" id="fig|1441095.3.peg.4201"/>
<keyword evidence="2" id="KW-1133">Transmembrane helix</keyword>
<reference evidence="4" key="1">
    <citation type="submission" date="2015-08" db="EMBL/GenBank/DDBJ databases">
        <title>Genome sequencing project for genomic taxonomy and phylogenomics of Bacillus-like bacteria.</title>
        <authorList>
            <person name="Liu B."/>
            <person name="Wang J."/>
            <person name="Zhu Y."/>
            <person name="Liu G."/>
            <person name="Chen Q."/>
            <person name="Chen Z."/>
            <person name="Lan J."/>
            <person name="Che J."/>
            <person name="Ge C."/>
            <person name="Shi H."/>
            <person name="Pan Z."/>
            <person name="Liu X."/>
        </authorList>
    </citation>
    <scope>NUCLEOTIDE SEQUENCE [LARGE SCALE GENOMIC DNA]</scope>
    <source>
        <strain evidence="4">FJAT-4402</strain>
    </source>
</reference>
<accession>A0A0M5JCA2</accession>
<dbReference type="STRING" id="1441095.AM592_19045"/>
<dbReference type="Proteomes" id="UP000067625">
    <property type="component" value="Chromosome"/>
</dbReference>
<gene>
    <name evidence="3" type="ORF">AM592_19045</name>
</gene>